<evidence type="ECO:0000313" key="2">
    <source>
        <dbReference type="Proteomes" id="UP000224006"/>
    </source>
</evidence>
<dbReference type="RefSeq" id="XP_029222162.1">
    <property type="nucleotide sequence ID" value="XM_029359249.1"/>
</dbReference>
<evidence type="ECO:0000313" key="1">
    <source>
        <dbReference type="EMBL" id="PFH38153.1"/>
    </source>
</evidence>
<accession>A0A2A9MPW0</accession>
<keyword evidence="2" id="KW-1185">Reference proteome</keyword>
<comment type="caution">
    <text evidence="1">The sequence shown here is derived from an EMBL/GenBank/DDBJ whole genome shotgun (WGS) entry which is preliminary data.</text>
</comment>
<dbReference type="GeneID" id="40305557"/>
<reference evidence="1 2" key="1">
    <citation type="submission" date="2017-09" db="EMBL/GenBank/DDBJ databases">
        <title>Genome sequencing of Besnoitia besnoiti strain Bb-Ger1.</title>
        <authorList>
            <person name="Schares G."/>
            <person name="Venepally P."/>
            <person name="Lorenzi H.A."/>
        </authorList>
    </citation>
    <scope>NUCLEOTIDE SEQUENCE [LARGE SCALE GENOMIC DNA]</scope>
    <source>
        <strain evidence="1 2">Bb-Ger1</strain>
    </source>
</reference>
<dbReference type="EMBL" id="NWUJ01000001">
    <property type="protein sequence ID" value="PFH38153.1"/>
    <property type="molecule type" value="Genomic_DNA"/>
</dbReference>
<dbReference type="AlphaFoldDB" id="A0A2A9MPW0"/>
<dbReference type="Proteomes" id="UP000224006">
    <property type="component" value="Chromosome I"/>
</dbReference>
<protein>
    <submittedName>
        <fullName evidence="1">Uncharacterized protein</fullName>
    </submittedName>
</protein>
<proteinExistence type="predicted"/>
<sequence>MASLLHSFILSTEGTCVGDAAFSLLAKLGGAKLGLEKNLTTTLFYLRHPELLQQFMTEWTATQILGSPSPDVERHLHAMHCHRTVRLRHQRTLADLETVCTTAGLREPTASSAVGFSHANRTPGSGVFRSHSSIHSETDTWLEAEGLGFEDVGAEHRVTDSSSVTEAEKFLQTLPPEFTELLQASGGSVLTAGSSPAWRMPDGDEQGGFFGDDQYEQCSAFDGGQAAAAFSPLPAYPPEAAEEDQEKASTFVPRSKMEFFEHQLQILSDFLVDVEQTDKKLDGFLEEAETHGQEGEEA</sequence>
<dbReference type="OrthoDB" id="329484at2759"/>
<gene>
    <name evidence="1" type="ORF">BESB_004940</name>
</gene>
<name>A0A2A9MPW0_BESBE</name>
<dbReference type="KEGG" id="bbes:BESB_004940"/>
<dbReference type="VEuPathDB" id="ToxoDB:BESB_004940"/>
<organism evidence="1 2">
    <name type="scientific">Besnoitia besnoiti</name>
    <name type="common">Apicomplexan protozoan</name>
    <dbReference type="NCBI Taxonomy" id="94643"/>
    <lineage>
        <taxon>Eukaryota</taxon>
        <taxon>Sar</taxon>
        <taxon>Alveolata</taxon>
        <taxon>Apicomplexa</taxon>
        <taxon>Conoidasida</taxon>
        <taxon>Coccidia</taxon>
        <taxon>Eucoccidiorida</taxon>
        <taxon>Eimeriorina</taxon>
        <taxon>Sarcocystidae</taxon>
        <taxon>Besnoitia</taxon>
    </lineage>
</organism>